<keyword evidence="3" id="KW-0547">Nucleotide-binding</keyword>
<keyword evidence="4 6" id="KW-0067">ATP-binding</keyword>
<protein>
    <submittedName>
        <fullName evidence="6">ABC-2 type transport system ATP-binding protein</fullName>
    </submittedName>
</protein>
<dbReference type="RefSeq" id="WP_183974738.1">
    <property type="nucleotide sequence ID" value="NZ_JACIBY010000005.1"/>
</dbReference>
<dbReference type="InterPro" id="IPR003593">
    <property type="entry name" value="AAA+_ATPase"/>
</dbReference>
<dbReference type="EMBL" id="JACIBY010000005">
    <property type="protein sequence ID" value="MBB3838929.1"/>
    <property type="molecule type" value="Genomic_DNA"/>
</dbReference>
<dbReference type="Proteomes" id="UP000541352">
    <property type="component" value="Unassembled WGS sequence"/>
</dbReference>
<dbReference type="SUPFAM" id="SSF52540">
    <property type="entry name" value="P-loop containing nucleoside triphosphate hydrolases"/>
    <property type="match status" value="1"/>
</dbReference>
<dbReference type="CDD" id="cd03230">
    <property type="entry name" value="ABC_DR_subfamily_A"/>
    <property type="match status" value="1"/>
</dbReference>
<accession>A0A7W5ZL88</accession>
<keyword evidence="7" id="KW-1185">Reference proteome</keyword>
<dbReference type="InterPro" id="IPR027417">
    <property type="entry name" value="P-loop_NTPase"/>
</dbReference>
<dbReference type="PROSITE" id="PS50893">
    <property type="entry name" value="ABC_TRANSPORTER_2"/>
    <property type="match status" value="1"/>
</dbReference>
<reference evidence="6 7" key="1">
    <citation type="submission" date="2020-08" db="EMBL/GenBank/DDBJ databases">
        <title>Genomic Encyclopedia of Type Strains, Phase IV (KMG-IV): sequencing the most valuable type-strain genomes for metagenomic binning, comparative biology and taxonomic classification.</title>
        <authorList>
            <person name="Goeker M."/>
        </authorList>
    </citation>
    <scope>NUCLEOTIDE SEQUENCE [LARGE SCALE GENOMIC DNA]</scope>
    <source>
        <strain evidence="6 7">DSM 17976</strain>
    </source>
</reference>
<comment type="similarity">
    <text evidence="1">Belongs to the ABC transporter superfamily.</text>
</comment>
<name>A0A7W5ZL88_9BACT</name>
<dbReference type="GO" id="GO:0005524">
    <property type="term" value="F:ATP binding"/>
    <property type="evidence" value="ECO:0007669"/>
    <property type="project" value="UniProtKB-KW"/>
</dbReference>
<evidence type="ECO:0000313" key="6">
    <source>
        <dbReference type="EMBL" id="MBB3838929.1"/>
    </source>
</evidence>
<evidence type="ECO:0000256" key="4">
    <source>
        <dbReference type="ARBA" id="ARBA00022840"/>
    </source>
</evidence>
<evidence type="ECO:0000256" key="2">
    <source>
        <dbReference type="ARBA" id="ARBA00022448"/>
    </source>
</evidence>
<evidence type="ECO:0000256" key="3">
    <source>
        <dbReference type="ARBA" id="ARBA00022741"/>
    </source>
</evidence>
<evidence type="ECO:0000313" key="7">
    <source>
        <dbReference type="Proteomes" id="UP000541352"/>
    </source>
</evidence>
<proteinExistence type="inferred from homology"/>
<sequence>MSIRIQHLTKLYGAQKAVNDISFDVKPGEIMGFLGPNGAGKSTTMKITTGYLSATSGSVEVCGFDVAKQSMEVRRSIGYLPEHNPLYTDMYIKEFLRFVGALYGLKGEKLSQRVSEMVEICGLGLEQNKKIGQLSKGYRQRVGLAQALIHNPPVLILDEATTGLDPNQILEIRTLIKSVGKEKTVLFSSHIMQEVEAICDRAVIINRGQVVANRTLADLRSEGKPLEEVFRELTTQ</sequence>
<dbReference type="Pfam" id="PF00005">
    <property type="entry name" value="ABC_tran"/>
    <property type="match status" value="1"/>
</dbReference>
<evidence type="ECO:0000259" key="5">
    <source>
        <dbReference type="PROSITE" id="PS50893"/>
    </source>
</evidence>
<evidence type="ECO:0000256" key="1">
    <source>
        <dbReference type="ARBA" id="ARBA00005417"/>
    </source>
</evidence>
<feature type="domain" description="ABC transporter" evidence="5">
    <location>
        <begin position="3"/>
        <end position="232"/>
    </location>
</feature>
<organism evidence="6 7">
    <name type="scientific">Runella defluvii</name>
    <dbReference type="NCBI Taxonomy" id="370973"/>
    <lineage>
        <taxon>Bacteria</taxon>
        <taxon>Pseudomonadati</taxon>
        <taxon>Bacteroidota</taxon>
        <taxon>Cytophagia</taxon>
        <taxon>Cytophagales</taxon>
        <taxon>Spirosomataceae</taxon>
        <taxon>Runella</taxon>
    </lineage>
</organism>
<comment type="caution">
    <text evidence="6">The sequence shown here is derived from an EMBL/GenBank/DDBJ whole genome shotgun (WGS) entry which is preliminary data.</text>
</comment>
<dbReference type="PANTHER" id="PTHR43335:SF4">
    <property type="entry name" value="ABC TRANSPORTER, ATP-BINDING PROTEIN"/>
    <property type="match status" value="1"/>
</dbReference>
<keyword evidence="2" id="KW-0813">Transport</keyword>
<dbReference type="InterPro" id="IPR003439">
    <property type="entry name" value="ABC_transporter-like_ATP-bd"/>
</dbReference>
<dbReference type="AlphaFoldDB" id="A0A7W5ZL88"/>
<gene>
    <name evidence="6" type="ORF">FHS57_002935</name>
</gene>
<dbReference type="GO" id="GO:0016887">
    <property type="term" value="F:ATP hydrolysis activity"/>
    <property type="evidence" value="ECO:0007669"/>
    <property type="project" value="InterPro"/>
</dbReference>
<dbReference type="SMART" id="SM00382">
    <property type="entry name" value="AAA"/>
    <property type="match status" value="1"/>
</dbReference>
<dbReference type="PANTHER" id="PTHR43335">
    <property type="entry name" value="ABC TRANSPORTER, ATP-BINDING PROTEIN"/>
    <property type="match status" value="1"/>
</dbReference>
<dbReference type="Gene3D" id="3.40.50.300">
    <property type="entry name" value="P-loop containing nucleotide triphosphate hydrolases"/>
    <property type="match status" value="1"/>
</dbReference>